<accession>A0A841NWN1</accession>
<dbReference type="AlphaFoldDB" id="A0A841NWN1"/>
<keyword evidence="2" id="KW-1185">Reference proteome</keyword>
<reference evidence="1 2" key="1">
    <citation type="submission" date="2020-08" db="EMBL/GenBank/DDBJ databases">
        <title>Genomic Encyclopedia of Type Strains, Phase IV (KMG-IV): sequencing the most valuable type-strain genomes for metagenomic binning, comparative biology and taxonomic classification.</title>
        <authorList>
            <person name="Goeker M."/>
        </authorList>
    </citation>
    <scope>NUCLEOTIDE SEQUENCE [LARGE SCALE GENOMIC DNA]</scope>
    <source>
        <strain evidence="1 2">DSM 100039</strain>
    </source>
</reference>
<evidence type="ECO:0000313" key="1">
    <source>
        <dbReference type="EMBL" id="MBB6407447.1"/>
    </source>
</evidence>
<proteinExistence type="predicted"/>
<protein>
    <submittedName>
        <fullName evidence="1">Uncharacterized protein</fullName>
    </submittedName>
</protein>
<dbReference type="EMBL" id="JACHEF010000001">
    <property type="protein sequence ID" value="MBB6407447.1"/>
    <property type="molecule type" value="Genomic_DNA"/>
</dbReference>
<gene>
    <name evidence="1" type="ORF">HNQ71_000091</name>
</gene>
<name>A0A841NWN1_9HYPH</name>
<sequence>MSALIPTGRGSYVRAGTISLTELLRRYDMAEGHRTMTREAVIAAFVA</sequence>
<organism evidence="1 2">
    <name type="scientific">Mesorhizobium sangaii</name>
    <dbReference type="NCBI Taxonomy" id="505389"/>
    <lineage>
        <taxon>Bacteria</taxon>
        <taxon>Pseudomonadati</taxon>
        <taxon>Pseudomonadota</taxon>
        <taxon>Alphaproteobacteria</taxon>
        <taxon>Hyphomicrobiales</taxon>
        <taxon>Phyllobacteriaceae</taxon>
        <taxon>Mesorhizobium</taxon>
    </lineage>
</organism>
<evidence type="ECO:0000313" key="2">
    <source>
        <dbReference type="Proteomes" id="UP000556329"/>
    </source>
</evidence>
<dbReference type="RefSeq" id="WP_184870688.1">
    <property type="nucleotide sequence ID" value="NZ_JACHEF010000001.1"/>
</dbReference>
<comment type="caution">
    <text evidence="1">The sequence shown here is derived from an EMBL/GenBank/DDBJ whole genome shotgun (WGS) entry which is preliminary data.</text>
</comment>
<dbReference type="Proteomes" id="UP000556329">
    <property type="component" value="Unassembled WGS sequence"/>
</dbReference>